<dbReference type="AlphaFoldDB" id="A0A1Y1INR6"/>
<reference evidence="2 3" key="1">
    <citation type="journal article" date="2014" name="Nat. Commun.">
        <title>Klebsormidium flaccidum genome reveals primary factors for plant terrestrial adaptation.</title>
        <authorList>
            <person name="Hori K."/>
            <person name="Maruyama F."/>
            <person name="Fujisawa T."/>
            <person name="Togashi T."/>
            <person name="Yamamoto N."/>
            <person name="Seo M."/>
            <person name="Sato S."/>
            <person name="Yamada T."/>
            <person name="Mori H."/>
            <person name="Tajima N."/>
            <person name="Moriyama T."/>
            <person name="Ikeuchi M."/>
            <person name="Watanabe M."/>
            <person name="Wada H."/>
            <person name="Kobayashi K."/>
            <person name="Saito M."/>
            <person name="Masuda T."/>
            <person name="Sasaki-Sekimoto Y."/>
            <person name="Mashiguchi K."/>
            <person name="Awai K."/>
            <person name="Shimojima M."/>
            <person name="Masuda S."/>
            <person name="Iwai M."/>
            <person name="Nobusawa T."/>
            <person name="Narise T."/>
            <person name="Kondo S."/>
            <person name="Saito H."/>
            <person name="Sato R."/>
            <person name="Murakawa M."/>
            <person name="Ihara Y."/>
            <person name="Oshima-Yamada Y."/>
            <person name="Ohtaka K."/>
            <person name="Satoh M."/>
            <person name="Sonobe K."/>
            <person name="Ishii M."/>
            <person name="Ohtani R."/>
            <person name="Kanamori-Sato M."/>
            <person name="Honoki R."/>
            <person name="Miyazaki D."/>
            <person name="Mochizuki H."/>
            <person name="Umetsu J."/>
            <person name="Higashi K."/>
            <person name="Shibata D."/>
            <person name="Kamiya Y."/>
            <person name="Sato N."/>
            <person name="Nakamura Y."/>
            <person name="Tabata S."/>
            <person name="Ida S."/>
            <person name="Kurokawa K."/>
            <person name="Ohta H."/>
        </authorList>
    </citation>
    <scope>NUCLEOTIDE SEQUENCE [LARGE SCALE GENOMIC DNA]</scope>
    <source>
        <strain evidence="2 3">NIES-2285</strain>
    </source>
</reference>
<evidence type="ECO:0000313" key="2">
    <source>
        <dbReference type="EMBL" id="GAQ91732.1"/>
    </source>
</evidence>
<proteinExistence type="predicted"/>
<dbReference type="Proteomes" id="UP000054558">
    <property type="component" value="Unassembled WGS sequence"/>
</dbReference>
<feature type="region of interest" description="Disordered" evidence="1">
    <location>
        <begin position="1"/>
        <end position="67"/>
    </location>
</feature>
<accession>A0A1Y1INR6</accession>
<name>A0A1Y1INR6_KLENI</name>
<evidence type="ECO:0000256" key="1">
    <source>
        <dbReference type="SAM" id="MobiDB-lite"/>
    </source>
</evidence>
<dbReference type="EMBL" id="DF237790">
    <property type="protein sequence ID" value="GAQ91732.1"/>
    <property type="molecule type" value="Genomic_DNA"/>
</dbReference>
<protein>
    <submittedName>
        <fullName evidence="2">Uncharacterized protein</fullName>
    </submittedName>
</protein>
<feature type="compositionally biased region" description="Basic residues" evidence="1">
    <location>
        <begin position="1"/>
        <end position="10"/>
    </location>
</feature>
<organism evidence="2 3">
    <name type="scientific">Klebsormidium nitens</name>
    <name type="common">Green alga</name>
    <name type="synonym">Ulothrix nitens</name>
    <dbReference type="NCBI Taxonomy" id="105231"/>
    <lineage>
        <taxon>Eukaryota</taxon>
        <taxon>Viridiplantae</taxon>
        <taxon>Streptophyta</taxon>
        <taxon>Klebsormidiophyceae</taxon>
        <taxon>Klebsormidiales</taxon>
        <taxon>Klebsormidiaceae</taxon>
        <taxon>Klebsormidium</taxon>
    </lineage>
</organism>
<evidence type="ECO:0000313" key="3">
    <source>
        <dbReference type="Proteomes" id="UP000054558"/>
    </source>
</evidence>
<gene>
    <name evidence="2" type="ORF">KFL_008410030</name>
</gene>
<keyword evidence="3" id="KW-1185">Reference proteome</keyword>
<sequence>MKKGSNRKSIAKLGPTGRPRPGAGVLRGLPAVPPGRSSKGKGSAPERSGIKKASARETPTKKTSAGCRSSFWYMGCKD</sequence>